<keyword evidence="4" id="KW-0564">Palmitate</keyword>
<evidence type="ECO:0000256" key="4">
    <source>
        <dbReference type="ARBA" id="ARBA00023139"/>
    </source>
</evidence>
<protein>
    <submittedName>
        <fullName evidence="6">Extracellular solute-binding protein family 1</fullName>
    </submittedName>
</protein>
<keyword evidence="1" id="KW-1003">Cell membrane</keyword>
<keyword evidence="2" id="KW-0732">Signal</keyword>
<dbReference type="HOGENOM" id="CLU_039393_0_0_0"/>
<dbReference type="PANTHER" id="PTHR43649:SF33">
    <property type="entry name" value="POLYGALACTURONAN_RHAMNOGALACTURONAN-BINDING PROTEIN YTCQ"/>
    <property type="match status" value="1"/>
</dbReference>
<evidence type="ECO:0000256" key="3">
    <source>
        <dbReference type="ARBA" id="ARBA00023136"/>
    </source>
</evidence>
<dbReference type="PANTHER" id="PTHR43649">
    <property type="entry name" value="ARABINOSE-BINDING PROTEIN-RELATED"/>
    <property type="match status" value="1"/>
</dbReference>
<evidence type="ECO:0000313" key="6">
    <source>
        <dbReference type="EMBL" id="ADA67027.1"/>
    </source>
</evidence>
<dbReference type="AlphaFoldDB" id="D2C7U1"/>
<reference evidence="6 7" key="1">
    <citation type="submission" date="2009-12" db="EMBL/GenBank/DDBJ databases">
        <title>Complete sequence of Thermotoga petrophila RKU-1.</title>
        <authorList>
            <consortium name="US DOE Joint Genome Institute"/>
            <person name="Lucas S."/>
            <person name="Copeland A."/>
            <person name="Lapidus A."/>
            <person name="Glavina del Rio T."/>
            <person name="Dalin E."/>
            <person name="Tice H."/>
            <person name="Bruce D."/>
            <person name="Goodwin L."/>
            <person name="Pitluck S."/>
            <person name="Munk A.C."/>
            <person name="Brettin T."/>
            <person name="Detter J.C."/>
            <person name="Han C."/>
            <person name="Tapia R."/>
            <person name="Larimer F."/>
            <person name="Land M."/>
            <person name="Hauser L."/>
            <person name="Kyrpides N."/>
            <person name="Mikhailova N."/>
            <person name="Nelson K.E."/>
            <person name="Gogarten J.P."/>
            <person name="Noll K.M."/>
        </authorList>
    </citation>
    <scope>NUCLEOTIDE SEQUENCE [LARGE SCALE GENOMIC DNA]</scope>
    <source>
        <strain evidence="7">ATCC BAA-489 / DSM 13996 / JCM 10882 / RKU-10</strain>
    </source>
</reference>
<dbReference type="RefSeq" id="WP_012896247.1">
    <property type="nucleotide sequence ID" value="NC_013642.1"/>
</dbReference>
<dbReference type="Proteomes" id="UP000000940">
    <property type="component" value="Chromosome"/>
</dbReference>
<dbReference type="EMBL" id="CP001839">
    <property type="protein sequence ID" value="ADA67027.1"/>
    <property type="molecule type" value="Genomic_DNA"/>
</dbReference>
<organism evidence="6 7">
    <name type="scientific">Thermotoga petrophila (strain ATCC BAA-489 / DSM 13996 / JCM 10882 / RKU-10)</name>
    <name type="common">Thermotoga naphthophila</name>
    <dbReference type="NCBI Taxonomy" id="590168"/>
    <lineage>
        <taxon>Bacteria</taxon>
        <taxon>Thermotogati</taxon>
        <taxon>Thermotogota</taxon>
        <taxon>Thermotogae</taxon>
        <taxon>Thermotogales</taxon>
        <taxon>Thermotogaceae</taxon>
        <taxon>Thermotoga</taxon>
    </lineage>
</organism>
<evidence type="ECO:0000256" key="5">
    <source>
        <dbReference type="ARBA" id="ARBA00023288"/>
    </source>
</evidence>
<name>D2C7U1_THEP2</name>
<dbReference type="Gene3D" id="3.40.190.10">
    <property type="entry name" value="Periplasmic binding protein-like II"/>
    <property type="match status" value="2"/>
</dbReference>
<keyword evidence="3" id="KW-0472">Membrane</keyword>
<dbReference type="InterPro" id="IPR050490">
    <property type="entry name" value="Bact_solute-bd_prot1"/>
</dbReference>
<dbReference type="KEGG" id="tnp:Tnap_0937"/>
<dbReference type="InterPro" id="IPR006059">
    <property type="entry name" value="SBP"/>
</dbReference>
<keyword evidence="7" id="KW-1185">Reference proteome</keyword>
<evidence type="ECO:0000313" key="7">
    <source>
        <dbReference type="Proteomes" id="UP000000940"/>
    </source>
</evidence>
<keyword evidence="5" id="KW-0449">Lipoprotein</keyword>
<proteinExistence type="predicted"/>
<accession>D2C7U1</accession>
<gene>
    <name evidence="6" type="ordered locus">Tnap_0937</name>
</gene>
<evidence type="ECO:0000256" key="1">
    <source>
        <dbReference type="ARBA" id="ARBA00022475"/>
    </source>
</evidence>
<dbReference type="Pfam" id="PF01547">
    <property type="entry name" value="SBP_bac_1"/>
    <property type="match status" value="1"/>
</dbReference>
<dbReference type="SUPFAM" id="SSF53850">
    <property type="entry name" value="Periplasmic binding protein-like II"/>
    <property type="match status" value="1"/>
</dbReference>
<evidence type="ECO:0000256" key="2">
    <source>
        <dbReference type="ARBA" id="ARBA00022729"/>
    </source>
</evidence>
<sequence length="474" mass="54016">MRRLVLLFLVSLLLVFSLGFSEDSWWKEAAKPYRGITIRGISESTPPSKYIKEVLAPMFEKETGIKVVFETTSWDQMYDKSIKDMEMGTGIYDFVYVEQDIIYSYLNRGFLTDITTFMKEHPELVFPDIDLDDFTSFINYFKDPETGHLFALPMEAFIKPYVYRKDLFSNPEIRKAYKEKYGKELEPAKTPEEYLELAKFFTEYAKEHNLELWGTTVQGASHPSCFYEFVETILPMFGVYNWGINLNNYRASVENGGQLNGEKAKKALRWWVELVKYAPPEALQSTWDEVAATMAAGRAAQGFVYGENVCWIATDETRSKVVGKIGVTLPPAYPEVIEDALQGKGYIGYYDGGAFGIPKTSKHKEAALLFIQWVTQKSVQVDFALATGRVIRKSTFEDPELKKADPKFSYYLSLMEKYGKLFAGAPPFPFHSIVVDLGYPYIAKALRGEISPDEALDELAREIDKTLAELGYGH</sequence>